<comment type="caution">
    <text evidence="4">The sequence shown here is derived from an EMBL/GenBank/DDBJ whole genome shotgun (WGS) entry which is preliminary data.</text>
</comment>
<feature type="transmembrane region" description="Helical" evidence="2">
    <location>
        <begin position="304"/>
        <end position="323"/>
    </location>
</feature>
<keyword evidence="5" id="KW-1185">Reference proteome</keyword>
<organism evidence="4 5">
    <name type="scientific">Trypanosoma rangeli SC58</name>
    <dbReference type="NCBI Taxonomy" id="429131"/>
    <lineage>
        <taxon>Eukaryota</taxon>
        <taxon>Discoba</taxon>
        <taxon>Euglenozoa</taxon>
        <taxon>Kinetoplastea</taxon>
        <taxon>Metakinetoplastina</taxon>
        <taxon>Trypanosomatida</taxon>
        <taxon>Trypanosomatidae</taxon>
        <taxon>Trypanosoma</taxon>
        <taxon>Herpetosoma</taxon>
    </lineage>
</organism>
<keyword evidence="2" id="KW-1133">Transmembrane helix</keyword>
<accession>A0A061IWX8</accession>
<gene>
    <name evidence="4" type="ORF">TRSC58_04669</name>
</gene>
<keyword evidence="2" id="KW-0812">Transmembrane</keyword>
<sequence>MARLGGYALGLVVAILAFMSSIAHASDALVAPMCGEVIGFAGEYNDRIRIEVPVSPLEKEAIVLIVRAFPLNLGELSQRWIQLNATYRLREGAMVSLQSNNDGIVVISNVEAGTNIEIIVKRVRKDGPVPFLFWSFHANRPSCQIDVSPANSFLAPVPLRISELADPIKVYFKSVAPPGAKGFIVEANYGFFLFSSVKYQVISSPTATYGVTHKSGEVVPWSEGVAYLVFTPPISTDTSQMLQVKIVWVDDITAAGGKGGSVAPTQPLEKETEKDLTPLPESPSKGAGNEKSPGQSDAGNKKGWTVRFFIFVLLVSLAVYMLVMSAVNYRLAGATEFPDMIPFVGVFRSCRQYVALAKASVLQGRGNQRGEYSDLRCEGVSTDHI</sequence>
<feature type="chain" id="PRO_5001601296" evidence="3">
    <location>
        <begin position="26"/>
        <end position="385"/>
    </location>
</feature>
<dbReference type="EMBL" id="AUPL01004669">
    <property type="protein sequence ID" value="ESL07638.1"/>
    <property type="molecule type" value="Genomic_DNA"/>
</dbReference>
<feature type="region of interest" description="Disordered" evidence="1">
    <location>
        <begin position="258"/>
        <end position="298"/>
    </location>
</feature>
<feature type="signal peptide" evidence="3">
    <location>
        <begin position="1"/>
        <end position="25"/>
    </location>
</feature>
<keyword evidence="2" id="KW-0472">Membrane</keyword>
<evidence type="ECO:0000256" key="1">
    <source>
        <dbReference type="SAM" id="MobiDB-lite"/>
    </source>
</evidence>
<name>A0A061IWX8_TRYRA</name>
<dbReference type="OrthoDB" id="272737at2759"/>
<dbReference type="VEuPathDB" id="TriTrypDB:TRSC58_04669"/>
<evidence type="ECO:0000313" key="4">
    <source>
        <dbReference type="EMBL" id="ESL07638.1"/>
    </source>
</evidence>
<evidence type="ECO:0000256" key="3">
    <source>
        <dbReference type="SAM" id="SignalP"/>
    </source>
</evidence>
<evidence type="ECO:0000256" key="2">
    <source>
        <dbReference type="SAM" id="Phobius"/>
    </source>
</evidence>
<dbReference type="Proteomes" id="UP000031737">
    <property type="component" value="Unassembled WGS sequence"/>
</dbReference>
<protein>
    <submittedName>
        <fullName evidence="4">Uncharacterized protein</fullName>
    </submittedName>
</protein>
<proteinExistence type="predicted"/>
<keyword evidence="3" id="KW-0732">Signal</keyword>
<evidence type="ECO:0000313" key="5">
    <source>
        <dbReference type="Proteomes" id="UP000031737"/>
    </source>
</evidence>
<dbReference type="AlphaFoldDB" id="A0A061IWX8"/>
<reference evidence="4 5" key="1">
    <citation type="submission" date="2013-07" db="EMBL/GenBank/DDBJ databases">
        <authorList>
            <person name="Stoco P.H."/>
            <person name="Wagner G."/>
            <person name="Gerber A."/>
            <person name="Zaha A."/>
            <person name="Thompson C."/>
            <person name="Bartholomeu D.C."/>
            <person name="Luckemeyer D.D."/>
            <person name="Bahia D."/>
            <person name="Loreto E."/>
            <person name="Prestes E.B."/>
            <person name="Lima F.M."/>
            <person name="Rodrigues-Luiz G."/>
            <person name="Vallejo G.A."/>
            <person name="Filho J.F."/>
            <person name="Monteiro K.M."/>
            <person name="Tyler K.M."/>
            <person name="de Almeida L.G."/>
            <person name="Ortiz M.F."/>
            <person name="Siervo M.A."/>
            <person name="de Moraes M.H."/>
            <person name="Cunha O.L."/>
            <person name="Mendonca-Neto R."/>
            <person name="Silva R."/>
            <person name="Teixeira S.M."/>
            <person name="Murta S.M."/>
            <person name="Sincero T.C."/>
            <person name="Mendes T.A."/>
            <person name="Urmenyi T.P."/>
            <person name="Silva V.G."/>
            <person name="da Rocha W.D."/>
            <person name="Andersson B."/>
            <person name="Romanha A.J."/>
            <person name="Steindel M."/>
            <person name="de Vasconcelos A.T."/>
            <person name="Grisard E.C."/>
        </authorList>
    </citation>
    <scope>NUCLEOTIDE SEQUENCE [LARGE SCALE GENOMIC DNA]</scope>
    <source>
        <strain evidence="4 5">SC58</strain>
    </source>
</reference>